<dbReference type="GO" id="GO:0016104">
    <property type="term" value="P:triterpenoid biosynthetic process"/>
    <property type="evidence" value="ECO:0007669"/>
    <property type="project" value="InterPro"/>
</dbReference>
<dbReference type="AlphaFoldDB" id="A0A2U1MR91"/>
<dbReference type="PANTHER" id="PTHR11764:SF44">
    <property type="entry name" value="LANOSTEROL SYNTHASE"/>
    <property type="match status" value="1"/>
</dbReference>
<dbReference type="OrthoDB" id="21502at2759"/>
<dbReference type="Pfam" id="PF13249">
    <property type="entry name" value="SQHop_cyclase_N"/>
    <property type="match status" value="1"/>
</dbReference>
<dbReference type="GO" id="GO:0005811">
    <property type="term" value="C:lipid droplet"/>
    <property type="evidence" value="ECO:0007669"/>
    <property type="project" value="InterPro"/>
</dbReference>
<dbReference type="PANTHER" id="PTHR11764">
    <property type="entry name" value="TERPENE CYCLASE/MUTASE FAMILY MEMBER"/>
    <property type="match status" value="1"/>
</dbReference>
<dbReference type="Gene3D" id="1.50.10.20">
    <property type="match status" value="1"/>
</dbReference>
<dbReference type="InterPro" id="IPR032697">
    <property type="entry name" value="SQ_cyclase_N"/>
</dbReference>
<feature type="domain" description="Squalene cyclase N-terminal" evidence="1">
    <location>
        <begin position="98"/>
        <end position="191"/>
    </location>
</feature>
<comment type="caution">
    <text evidence="2">The sequence shown here is derived from an EMBL/GenBank/DDBJ whole genome shotgun (WGS) entry which is preliminary data.</text>
</comment>
<dbReference type="Proteomes" id="UP000245207">
    <property type="component" value="Unassembled WGS sequence"/>
</dbReference>
<dbReference type="STRING" id="35608.A0A2U1MR91"/>
<protein>
    <submittedName>
        <fullName evidence="2">Squalene cyclase</fullName>
    </submittedName>
</protein>
<organism evidence="2 3">
    <name type="scientific">Artemisia annua</name>
    <name type="common">Sweet wormwood</name>
    <dbReference type="NCBI Taxonomy" id="35608"/>
    <lineage>
        <taxon>Eukaryota</taxon>
        <taxon>Viridiplantae</taxon>
        <taxon>Streptophyta</taxon>
        <taxon>Embryophyta</taxon>
        <taxon>Tracheophyta</taxon>
        <taxon>Spermatophyta</taxon>
        <taxon>Magnoliopsida</taxon>
        <taxon>eudicotyledons</taxon>
        <taxon>Gunneridae</taxon>
        <taxon>Pentapetalae</taxon>
        <taxon>asterids</taxon>
        <taxon>campanulids</taxon>
        <taxon>Asterales</taxon>
        <taxon>Asteraceae</taxon>
        <taxon>Asteroideae</taxon>
        <taxon>Anthemideae</taxon>
        <taxon>Artemisiinae</taxon>
        <taxon>Artemisia</taxon>
    </lineage>
</organism>
<keyword evidence="3" id="KW-1185">Reference proteome</keyword>
<gene>
    <name evidence="2" type="ORF">CTI12_AA333110</name>
</gene>
<dbReference type="GO" id="GO:0016866">
    <property type="term" value="F:intramolecular transferase activity"/>
    <property type="evidence" value="ECO:0007669"/>
    <property type="project" value="InterPro"/>
</dbReference>
<evidence type="ECO:0000313" key="3">
    <source>
        <dbReference type="Proteomes" id="UP000245207"/>
    </source>
</evidence>
<dbReference type="EMBL" id="PKPP01004574">
    <property type="protein sequence ID" value="PWA63747.1"/>
    <property type="molecule type" value="Genomic_DNA"/>
</dbReference>
<evidence type="ECO:0000259" key="1">
    <source>
        <dbReference type="Pfam" id="PF13249"/>
    </source>
</evidence>
<accession>A0A2U1MR91</accession>
<reference evidence="2 3" key="1">
    <citation type="journal article" date="2018" name="Mol. Plant">
        <title>The genome of Artemisia annua provides insight into the evolution of Asteraceae family and artemisinin biosynthesis.</title>
        <authorList>
            <person name="Shen Q."/>
            <person name="Zhang L."/>
            <person name="Liao Z."/>
            <person name="Wang S."/>
            <person name="Yan T."/>
            <person name="Shi P."/>
            <person name="Liu M."/>
            <person name="Fu X."/>
            <person name="Pan Q."/>
            <person name="Wang Y."/>
            <person name="Lv Z."/>
            <person name="Lu X."/>
            <person name="Zhang F."/>
            <person name="Jiang W."/>
            <person name="Ma Y."/>
            <person name="Chen M."/>
            <person name="Hao X."/>
            <person name="Li L."/>
            <person name="Tang Y."/>
            <person name="Lv G."/>
            <person name="Zhou Y."/>
            <person name="Sun X."/>
            <person name="Brodelius P.E."/>
            <person name="Rose J.K.C."/>
            <person name="Tang K."/>
        </authorList>
    </citation>
    <scope>NUCLEOTIDE SEQUENCE [LARGE SCALE GENOMIC DNA]</scope>
    <source>
        <strain evidence="3">cv. Huhao1</strain>
        <tissue evidence="2">Leaf</tissue>
    </source>
</reference>
<dbReference type="SUPFAM" id="SSF81853">
    <property type="entry name" value="Family 10 polysaccharide lyase"/>
    <property type="match status" value="1"/>
</dbReference>
<sequence length="194" mass="22216">MWKLKLSKGDDDPSVRSINNHIGRQFWEFDPCAGTPEERFEIEFMQKEFSKNKLHVKHSSDLLMRFQFASENKVEMKKSQVQETKDDDEVVVKASLKKALRFYSTLQGEDGSWPADYGGPLFLLPGLIIGLHVMGAKDAVLSVEHQREIRRYLYNHQNVDGGWGLHIEGHNTMFCTALNYVALRLLGEKMDGGE</sequence>
<name>A0A2U1MR91_ARTAN</name>
<evidence type="ECO:0000313" key="2">
    <source>
        <dbReference type="EMBL" id="PWA63747.1"/>
    </source>
</evidence>
<proteinExistence type="predicted"/>
<dbReference type="InterPro" id="IPR018333">
    <property type="entry name" value="Squalene_cyclase"/>
</dbReference>